<keyword evidence="1" id="KW-0732">Signal</keyword>
<dbReference type="AlphaFoldDB" id="A0A2I0B5E4"/>
<name>A0A2I0B5E4_9ASPA</name>
<evidence type="ECO:0000313" key="2">
    <source>
        <dbReference type="EMBL" id="PKA63019.1"/>
    </source>
</evidence>
<reference evidence="2 3" key="1">
    <citation type="journal article" date="2017" name="Nature">
        <title>The Apostasia genome and the evolution of orchids.</title>
        <authorList>
            <person name="Zhang G.Q."/>
            <person name="Liu K.W."/>
            <person name="Li Z."/>
            <person name="Lohaus R."/>
            <person name="Hsiao Y.Y."/>
            <person name="Niu S.C."/>
            <person name="Wang J.Y."/>
            <person name="Lin Y.C."/>
            <person name="Xu Q."/>
            <person name="Chen L.J."/>
            <person name="Yoshida K."/>
            <person name="Fujiwara S."/>
            <person name="Wang Z.W."/>
            <person name="Zhang Y.Q."/>
            <person name="Mitsuda N."/>
            <person name="Wang M."/>
            <person name="Liu G.H."/>
            <person name="Pecoraro L."/>
            <person name="Huang H.X."/>
            <person name="Xiao X.J."/>
            <person name="Lin M."/>
            <person name="Wu X.Y."/>
            <person name="Wu W.L."/>
            <person name="Chen Y.Y."/>
            <person name="Chang S.B."/>
            <person name="Sakamoto S."/>
            <person name="Ohme-Takagi M."/>
            <person name="Yagi M."/>
            <person name="Zeng S.J."/>
            <person name="Shen C.Y."/>
            <person name="Yeh C.M."/>
            <person name="Luo Y.B."/>
            <person name="Tsai W.C."/>
            <person name="Van de Peer Y."/>
            <person name="Liu Z.J."/>
        </authorList>
    </citation>
    <scope>NUCLEOTIDE SEQUENCE [LARGE SCALE GENOMIC DNA]</scope>
    <source>
        <strain evidence="3">cv. Shenzhen</strain>
        <tissue evidence="2">Stem</tissue>
    </source>
</reference>
<proteinExistence type="predicted"/>
<protein>
    <submittedName>
        <fullName evidence="2">Uncharacterized protein</fullName>
    </submittedName>
</protein>
<gene>
    <name evidence="2" type="ORF">AXF42_Ash007815</name>
</gene>
<feature type="signal peptide" evidence="1">
    <location>
        <begin position="1"/>
        <end position="24"/>
    </location>
</feature>
<organism evidence="2 3">
    <name type="scientific">Apostasia shenzhenica</name>
    <dbReference type="NCBI Taxonomy" id="1088818"/>
    <lineage>
        <taxon>Eukaryota</taxon>
        <taxon>Viridiplantae</taxon>
        <taxon>Streptophyta</taxon>
        <taxon>Embryophyta</taxon>
        <taxon>Tracheophyta</taxon>
        <taxon>Spermatophyta</taxon>
        <taxon>Magnoliopsida</taxon>
        <taxon>Liliopsida</taxon>
        <taxon>Asparagales</taxon>
        <taxon>Orchidaceae</taxon>
        <taxon>Apostasioideae</taxon>
        <taxon>Apostasia</taxon>
    </lineage>
</organism>
<accession>A0A2I0B5E4</accession>
<dbReference type="EMBL" id="KZ451911">
    <property type="protein sequence ID" value="PKA63019.1"/>
    <property type="molecule type" value="Genomic_DNA"/>
</dbReference>
<keyword evidence="3" id="KW-1185">Reference proteome</keyword>
<sequence length="142" mass="15544">MASVGRLLLVLFFCASTAPTLTSAQPIIGLNIPRIISQFYPVPGDSNGVAHVAIQFYNFNRIHSSHLQLPQLFRVYILEVSFAAAVFRGGMIMLYRTTFAASLGAQHGAPWRIVVIYFGMLPDLLPAFPNGIPGTSFVKIHP</sequence>
<feature type="chain" id="PRO_5014152705" evidence="1">
    <location>
        <begin position="25"/>
        <end position="142"/>
    </location>
</feature>
<evidence type="ECO:0000256" key="1">
    <source>
        <dbReference type="SAM" id="SignalP"/>
    </source>
</evidence>
<evidence type="ECO:0000313" key="3">
    <source>
        <dbReference type="Proteomes" id="UP000236161"/>
    </source>
</evidence>
<dbReference type="Proteomes" id="UP000236161">
    <property type="component" value="Unassembled WGS sequence"/>
</dbReference>